<name>A0A240EFX0_9VIBR</name>
<dbReference type="PANTHER" id="PTHR37323">
    <property type="entry name" value="GCN5-RELATED N-ACETYLTRANSFERASE"/>
    <property type="match status" value="1"/>
</dbReference>
<comment type="function">
    <text evidence="9">Catalyzes the first step in the biosynthesis of ornithine lipids, which are phosphorus-free membrane lipids. Catalyzes the 3-hydroxyacyl-acyl carrier protein-dependent acylation of ornithine to form lyso-ornithine lipid (LOL).</text>
</comment>
<gene>
    <name evidence="11" type="ORF">VTH8203_00491</name>
</gene>
<dbReference type="AlphaFoldDB" id="A0A240EFX0"/>
<evidence type="ECO:0000256" key="7">
    <source>
        <dbReference type="ARBA" id="ARBA00039058"/>
    </source>
</evidence>
<dbReference type="InterPro" id="IPR016181">
    <property type="entry name" value="Acyl_CoA_acyltransferase"/>
</dbReference>
<keyword evidence="2" id="KW-0444">Lipid biosynthesis</keyword>
<evidence type="ECO:0000256" key="10">
    <source>
        <dbReference type="ARBA" id="ARBA00047785"/>
    </source>
</evidence>
<evidence type="ECO:0000313" key="12">
    <source>
        <dbReference type="Proteomes" id="UP000219336"/>
    </source>
</evidence>
<organism evidence="11 12">
    <name type="scientific">Vibrio thalassae</name>
    <dbReference type="NCBI Taxonomy" id="1243014"/>
    <lineage>
        <taxon>Bacteria</taxon>
        <taxon>Pseudomonadati</taxon>
        <taxon>Pseudomonadota</taxon>
        <taxon>Gammaproteobacteria</taxon>
        <taxon>Vibrionales</taxon>
        <taxon>Vibrionaceae</taxon>
        <taxon>Vibrio</taxon>
    </lineage>
</organism>
<protein>
    <recommendedName>
        <fullName evidence="8">L-ornithine N(alpha)-acyltransferase</fullName>
        <ecNumber evidence="7">2.3.2.30</ecNumber>
    </recommendedName>
</protein>
<evidence type="ECO:0000256" key="5">
    <source>
        <dbReference type="ARBA" id="ARBA00023315"/>
    </source>
</evidence>
<keyword evidence="5" id="KW-0012">Acyltransferase</keyword>
<evidence type="ECO:0000256" key="6">
    <source>
        <dbReference type="ARBA" id="ARBA00038095"/>
    </source>
</evidence>
<reference evidence="12" key="1">
    <citation type="submission" date="2016-06" db="EMBL/GenBank/DDBJ databases">
        <authorList>
            <person name="Rodrigo-Torres L."/>
            <person name="Arahal R.D."/>
            <person name="Lucena T."/>
        </authorList>
    </citation>
    <scope>NUCLEOTIDE SEQUENCE [LARGE SCALE GENOMIC DNA]</scope>
    <source>
        <strain evidence="12">CECT8203</strain>
    </source>
</reference>
<keyword evidence="3" id="KW-0808">Transferase</keyword>
<dbReference type="EMBL" id="OANU01000003">
    <property type="protein sequence ID" value="SNX46830.1"/>
    <property type="molecule type" value="Genomic_DNA"/>
</dbReference>
<dbReference type="SUPFAM" id="SSF55729">
    <property type="entry name" value="Acyl-CoA N-acyltransferases (Nat)"/>
    <property type="match status" value="1"/>
</dbReference>
<comment type="catalytic activity">
    <reaction evidence="10">
        <text>a (3R)-hydroxyacyl-[ACP] + L-ornithine = a lyso-ornithine lipid + holo-[ACP] + H(+)</text>
        <dbReference type="Rhea" id="RHEA:20633"/>
        <dbReference type="Rhea" id="RHEA-COMP:9685"/>
        <dbReference type="Rhea" id="RHEA-COMP:9945"/>
        <dbReference type="ChEBI" id="CHEBI:15378"/>
        <dbReference type="ChEBI" id="CHEBI:46911"/>
        <dbReference type="ChEBI" id="CHEBI:64479"/>
        <dbReference type="ChEBI" id="CHEBI:78827"/>
        <dbReference type="ChEBI" id="CHEBI:138482"/>
        <dbReference type="EC" id="2.3.2.30"/>
    </reaction>
    <physiologicalReaction direction="left-to-right" evidence="10">
        <dbReference type="Rhea" id="RHEA:20634"/>
    </physiologicalReaction>
</comment>
<evidence type="ECO:0000256" key="4">
    <source>
        <dbReference type="ARBA" id="ARBA00023098"/>
    </source>
</evidence>
<evidence type="ECO:0000313" key="11">
    <source>
        <dbReference type="EMBL" id="SNX46830.1"/>
    </source>
</evidence>
<dbReference type="InterPro" id="IPR052351">
    <property type="entry name" value="Ornithine_N-alpha-AT"/>
</dbReference>
<dbReference type="Proteomes" id="UP000219336">
    <property type="component" value="Unassembled WGS sequence"/>
</dbReference>
<accession>A0A240EFX0</accession>
<proteinExistence type="inferred from homology"/>
<dbReference type="PANTHER" id="PTHR37323:SF1">
    <property type="entry name" value="L-ORNITHINE N(ALPHA)-ACYLTRANSFERASE"/>
    <property type="match status" value="1"/>
</dbReference>
<comment type="pathway">
    <text evidence="1">Lipid metabolism.</text>
</comment>
<evidence type="ECO:0000256" key="9">
    <source>
        <dbReference type="ARBA" id="ARBA00045724"/>
    </source>
</evidence>
<evidence type="ECO:0000256" key="2">
    <source>
        <dbReference type="ARBA" id="ARBA00022516"/>
    </source>
</evidence>
<keyword evidence="4" id="KW-0443">Lipid metabolism</keyword>
<evidence type="ECO:0000256" key="3">
    <source>
        <dbReference type="ARBA" id="ARBA00022679"/>
    </source>
</evidence>
<sequence length="372" mass="42530">MLGRELLNKKKSVIPISIGNNIKFSEVSSLDSQQLVLYLRLNTYLLNHSHPNKNALSSSRQQIEQTIASETHLSELLEDIELLPEEHLLLTSGEFEVYCTTMDHIPAVMREIGRIREINFRRVGEGTGQPLDIDQFDQSYQHLFVWDKEKQKLVGAYRLGLVDQLIKQNDLRALYSRTLFNFEQSFLDTMGRSIEMGRSVIAEEYQKSMGALLLLWKGIAEFIRRRPNYTHLFGPVSISNDYSDMARQLLTDTMTLHHYDNESTRHVSASNPPKQNHYKQWCPQSLGDLADVQLLSRVISRLDTGKGVPVLLRQYLNLNGKLVCFNVDANFNDALDGLIVVDLTTVPQESLARYMGTDAAKHYLKHHNSLSI</sequence>
<evidence type="ECO:0000256" key="1">
    <source>
        <dbReference type="ARBA" id="ARBA00005189"/>
    </source>
</evidence>
<dbReference type="EC" id="2.3.2.30" evidence="7"/>
<keyword evidence="12" id="KW-1185">Reference proteome</keyword>
<evidence type="ECO:0000256" key="8">
    <source>
        <dbReference type="ARBA" id="ARBA00039866"/>
    </source>
</evidence>
<dbReference type="Gene3D" id="3.40.630.30">
    <property type="match status" value="1"/>
</dbReference>
<comment type="similarity">
    <text evidence="6">Belongs to the acetyltransferase family. OlsB subfamily.</text>
</comment>
<dbReference type="GO" id="GO:0043810">
    <property type="term" value="F:ornithine-acyl [acyl carrier protein] N-acyltransferase activity"/>
    <property type="evidence" value="ECO:0007669"/>
    <property type="project" value="UniProtKB-EC"/>
</dbReference>
<dbReference type="GO" id="GO:0006629">
    <property type="term" value="P:lipid metabolic process"/>
    <property type="evidence" value="ECO:0007669"/>
    <property type="project" value="UniProtKB-KW"/>
</dbReference>
<dbReference type="Pfam" id="PF13444">
    <property type="entry name" value="Acetyltransf_5"/>
    <property type="match status" value="1"/>
</dbReference>